<dbReference type="EMBL" id="JAGFMF010011446">
    <property type="protein sequence ID" value="KAG8522138.1"/>
    <property type="molecule type" value="Genomic_DNA"/>
</dbReference>
<evidence type="ECO:0000313" key="2">
    <source>
        <dbReference type="Proteomes" id="UP000700334"/>
    </source>
</evidence>
<keyword evidence="2" id="KW-1185">Reference proteome</keyword>
<reference evidence="1" key="1">
    <citation type="journal article" date="2021" name="Evol. Appl.">
        <title>The genome of the Pyrenean desman and the effects of bottlenecks and inbreeding on the genomic landscape of an endangered species.</title>
        <authorList>
            <person name="Escoda L."/>
            <person name="Castresana J."/>
        </authorList>
    </citation>
    <scope>NUCLEOTIDE SEQUENCE</scope>
    <source>
        <strain evidence="1">IBE-C5619</strain>
    </source>
</reference>
<dbReference type="Proteomes" id="UP000700334">
    <property type="component" value="Unassembled WGS sequence"/>
</dbReference>
<sequence>MTCQLQKAAKFNEIKKVCWDWHCFNDKPISEYNGFSYSNRVVDLMVHITYKQ</sequence>
<evidence type="ECO:0000313" key="1">
    <source>
        <dbReference type="EMBL" id="KAG8522138.1"/>
    </source>
</evidence>
<accession>A0A8J6AJH5</accession>
<protein>
    <submittedName>
        <fullName evidence="1">Uncharacterized protein</fullName>
    </submittedName>
</protein>
<organism evidence="1 2">
    <name type="scientific">Galemys pyrenaicus</name>
    <name type="common">Iberian desman</name>
    <name type="synonym">Pyrenean desman</name>
    <dbReference type="NCBI Taxonomy" id="202257"/>
    <lineage>
        <taxon>Eukaryota</taxon>
        <taxon>Metazoa</taxon>
        <taxon>Chordata</taxon>
        <taxon>Craniata</taxon>
        <taxon>Vertebrata</taxon>
        <taxon>Euteleostomi</taxon>
        <taxon>Mammalia</taxon>
        <taxon>Eutheria</taxon>
        <taxon>Laurasiatheria</taxon>
        <taxon>Eulipotyphla</taxon>
        <taxon>Talpidae</taxon>
        <taxon>Galemys</taxon>
    </lineage>
</organism>
<proteinExistence type="predicted"/>
<gene>
    <name evidence="1" type="ORF">J0S82_000288</name>
</gene>
<comment type="caution">
    <text evidence="1">The sequence shown here is derived from an EMBL/GenBank/DDBJ whole genome shotgun (WGS) entry which is preliminary data.</text>
</comment>
<name>A0A8J6AJH5_GALPY</name>
<dbReference type="AlphaFoldDB" id="A0A8J6AJH5"/>